<organism evidence="1 2">
    <name type="scientific">Batillaria attramentaria</name>
    <dbReference type="NCBI Taxonomy" id="370345"/>
    <lineage>
        <taxon>Eukaryota</taxon>
        <taxon>Metazoa</taxon>
        <taxon>Spiralia</taxon>
        <taxon>Lophotrochozoa</taxon>
        <taxon>Mollusca</taxon>
        <taxon>Gastropoda</taxon>
        <taxon>Caenogastropoda</taxon>
        <taxon>Sorbeoconcha</taxon>
        <taxon>Cerithioidea</taxon>
        <taxon>Batillariidae</taxon>
        <taxon>Batillaria</taxon>
    </lineage>
</organism>
<dbReference type="Proteomes" id="UP001519460">
    <property type="component" value="Unassembled WGS sequence"/>
</dbReference>
<accession>A0ABD0KJV7</accession>
<comment type="caution">
    <text evidence="1">The sequence shown here is derived from an EMBL/GenBank/DDBJ whole genome shotgun (WGS) entry which is preliminary data.</text>
</comment>
<proteinExistence type="predicted"/>
<evidence type="ECO:0000313" key="1">
    <source>
        <dbReference type="EMBL" id="KAK7487496.1"/>
    </source>
</evidence>
<sequence length="262" mass="29300">MFVQKTPTLRAETLYVYVLHVTVDLDVCALRNLRLSSFQSLALNNNTPSPPTGALTYVVAMGLSAPSGCREWKHLALVCRHQFVALGYKLNFIGLLFEYRFYWKDISLLNLGHLTPCFMFIRCEVLNKFRVDLGSVVTVMPALNCCVRRLAAAGRTLGNEEKGGGGKEPSTCRVFRVTERYWENGTARTVARASHRRIISQDSLKTCAAALEDTSRNSWRYQTGGLWCARNGISDTACVCDTGLSSDRADLEERTIKITIME</sequence>
<dbReference type="EMBL" id="JACVVK020000163">
    <property type="protein sequence ID" value="KAK7487496.1"/>
    <property type="molecule type" value="Genomic_DNA"/>
</dbReference>
<evidence type="ECO:0000313" key="2">
    <source>
        <dbReference type="Proteomes" id="UP001519460"/>
    </source>
</evidence>
<protein>
    <submittedName>
        <fullName evidence="1">Uncharacterized protein</fullName>
    </submittedName>
</protein>
<dbReference type="AlphaFoldDB" id="A0ABD0KJV7"/>
<gene>
    <name evidence="1" type="ORF">BaRGS_00021198</name>
</gene>
<keyword evidence="2" id="KW-1185">Reference proteome</keyword>
<name>A0ABD0KJV7_9CAEN</name>
<reference evidence="1 2" key="1">
    <citation type="journal article" date="2023" name="Sci. Data">
        <title>Genome assembly of the Korean intertidal mud-creeper Batillaria attramentaria.</title>
        <authorList>
            <person name="Patra A.K."/>
            <person name="Ho P.T."/>
            <person name="Jun S."/>
            <person name="Lee S.J."/>
            <person name="Kim Y."/>
            <person name="Won Y.J."/>
        </authorList>
    </citation>
    <scope>NUCLEOTIDE SEQUENCE [LARGE SCALE GENOMIC DNA]</scope>
    <source>
        <strain evidence="1">Wonlab-2016</strain>
    </source>
</reference>